<feature type="compositionally biased region" description="Basic and acidic residues" evidence="1">
    <location>
        <begin position="448"/>
        <end position="460"/>
    </location>
</feature>
<proteinExistence type="predicted"/>
<feature type="compositionally biased region" description="Basic and acidic residues" evidence="1">
    <location>
        <begin position="412"/>
        <end position="422"/>
    </location>
</feature>
<organism evidence="2 3">
    <name type="scientific">Phanerochaete sordida</name>
    <dbReference type="NCBI Taxonomy" id="48140"/>
    <lineage>
        <taxon>Eukaryota</taxon>
        <taxon>Fungi</taxon>
        <taxon>Dikarya</taxon>
        <taxon>Basidiomycota</taxon>
        <taxon>Agaricomycotina</taxon>
        <taxon>Agaricomycetes</taxon>
        <taxon>Polyporales</taxon>
        <taxon>Phanerochaetaceae</taxon>
        <taxon>Phanerochaete</taxon>
    </lineage>
</organism>
<dbReference type="Proteomes" id="UP000703269">
    <property type="component" value="Unassembled WGS sequence"/>
</dbReference>
<accession>A0A9P3LDB5</accession>
<feature type="region of interest" description="Disordered" evidence="1">
    <location>
        <begin position="132"/>
        <end position="158"/>
    </location>
</feature>
<keyword evidence="3" id="KW-1185">Reference proteome</keyword>
<feature type="compositionally biased region" description="Basic residues" evidence="1">
    <location>
        <begin position="474"/>
        <end position="487"/>
    </location>
</feature>
<evidence type="ECO:0000313" key="3">
    <source>
        <dbReference type="Proteomes" id="UP000703269"/>
    </source>
</evidence>
<feature type="compositionally biased region" description="Basic residues" evidence="1">
    <location>
        <begin position="390"/>
        <end position="411"/>
    </location>
</feature>
<feature type="compositionally biased region" description="Basic and acidic residues" evidence="1">
    <location>
        <begin position="234"/>
        <end position="257"/>
    </location>
</feature>
<evidence type="ECO:0000313" key="2">
    <source>
        <dbReference type="EMBL" id="GJE90414.1"/>
    </source>
</evidence>
<comment type="caution">
    <text evidence="2">The sequence shown here is derived from an EMBL/GenBank/DDBJ whole genome shotgun (WGS) entry which is preliminary data.</text>
</comment>
<feature type="region of interest" description="Disordered" evidence="1">
    <location>
        <begin position="1"/>
        <end position="102"/>
    </location>
</feature>
<reference evidence="2 3" key="1">
    <citation type="submission" date="2021-08" db="EMBL/GenBank/DDBJ databases">
        <title>Draft Genome Sequence of Phanerochaete sordida strain YK-624.</title>
        <authorList>
            <person name="Mori T."/>
            <person name="Dohra H."/>
            <person name="Suzuki T."/>
            <person name="Kawagishi H."/>
            <person name="Hirai H."/>
        </authorList>
    </citation>
    <scope>NUCLEOTIDE SEQUENCE [LARGE SCALE GENOMIC DNA]</scope>
    <source>
        <strain evidence="2 3">YK-624</strain>
    </source>
</reference>
<feature type="region of interest" description="Disordered" evidence="1">
    <location>
        <begin position="179"/>
        <end position="257"/>
    </location>
</feature>
<gene>
    <name evidence="2" type="ORF">PsYK624_065460</name>
</gene>
<name>A0A9P3LDB5_9APHY</name>
<protein>
    <submittedName>
        <fullName evidence="2">Uncharacterized protein</fullName>
    </submittedName>
</protein>
<dbReference type="EMBL" id="BPQB01000016">
    <property type="protein sequence ID" value="GJE90414.1"/>
    <property type="molecule type" value="Genomic_DNA"/>
</dbReference>
<sequence>MSSNRPLRSLDLIQGHEPGTHPPQQPAARFVHPQDRQAGQDLLATHGKNDADRAARPTRSDTAHGQNRVKGLDVDRRAQARKSRASESKHSEHGAVLTAGHAREARDLTAECSARHPYMRTNPFKLMARRQGCTRPKRAQENPRAAARTTPASGTARGCRQAACTAACARDAAAGADMRTRRRAAQSPAGDVHGYTDPSSPPEVGRQPTAAGRRPDALRTQEPAAAAASTRCVRRTDRPRRRDPASTSKRQRDGRRLAAAELCAGRTRAAGLRGAVDASVRSDGRSWSSCSRGVRPCRPCRSAFAAEDAARGVALIFAFSAIGFDLRRTAHRATLHRLQPARRAPASPSDVLRPFRGRRVHWPAAKHAERRTAPPARSLPRGPAPGPQRAQHRTRRRRPGSPRTSRRGRRTNSHDARDRDPRVPAAAVHDAPRRRCTRRPCAGGCPRRRLDFPASRERRGVGAGGSDALARARGPGRRLASRASHGRVSRDTPRACSALPSRPRRPC</sequence>
<feature type="compositionally biased region" description="Basic and acidic residues" evidence="1">
    <location>
        <begin position="70"/>
        <end position="93"/>
    </location>
</feature>
<dbReference type="AlphaFoldDB" id="A0A9P3LDB5"/>
<evidence type="ECO:0000256" key="1">
    <source>
        <dbReference type="SAM" id="MobiDB-lite"/>
    </source>
</evidence>
<feature type="compositionally biased region" description="Basic and acidic residues" evidence="1">
    <location>
        <begin position="47"/>
        <end position="62"/>
    </location>
</feature>
<feature type="region of interest" description="Disordered" evidence="1">
    <location>
        <begin position="337"/>
        <end position="507"/>
    </location>
</feature>